<organism evidence="1 2">
    <name type="scientific">Streptomyces rishiriensis</name>
    <dbReference type="NCBI Taxonomy" id="68264"/>
    <lineage>
        <taxon>Bacteria</taxon>
        <taxon>Bacillati</taxon>
        <taxon>Actinomycetota</taxon>
        <taxon>Actinomycetes</taxon>
        <taxon>Kitasatosporales</taxon>
        <taxon>Streptomycetaceae</taxon>
        <taxon>Streptomyces</taxon>
    </lineage>
</organism>
<accession>A0ABU0NNC8</accession>
<dbReference type="EMBL" id="JAUSWV010000002">
    <property type="protein sequence ID" value="MDQ0580619.1"/>
    <property type="molecule type" value="Genomic_DNA"/>
</dbReference>
<evidence type="ECO:0000313" key="2">
    <source>
        <dbReference type="Proteomes" id="UP001230654"/>
    </source>
</evidence>
<evidence type="ECO:0000313" key="1">
    <source>
        <dbReference type="EMBL" id="MDQ0580619.1"/>
    </source>
</evidence>
<proteinExistence type="predicted"/>
<keyword evidence="2" id="KW-1185">Reference proteome</keyword>
<dbReference type="Pfam" id="PF07931">
    <property type="entry name" value="CPT"/>
    <property type="match status" value="1"/>
</dbReference>
<comment type="caution">
    <text evidence="1">The sequence shown here is derived from an EMBL/GenBank/DDBJ whole genome shotgun (WGS) entry which is preliminary data.</text>
</comment>
<sequence>MAKTRTELVHRRVRHDLEVDTARTESLDRARAVAARTG</sequence>
<name>A0ABU0NNC8_STRRH</name>
<protein>
    <submittedName>
        <fullName evidence="1">Chloramphenicol 3-O-phosphotransferase</fullName>
    </submittedName>
</protein>
<dbReference type="Proteomes" id="UP001230654">
    <property type="component" value="Unassembled WGS sequence"/>
</dbReference>
<reference evidence="1 2" key="1">
    <citation type="submission" date="2023-07" db="EMBL/GenBank/DDBJ databases">
        <title>Comparative genomics of wheat-associated soil bacteria to identify genetic determinants of phenazine resistance.</title>
        <authorList>
            <person name="Mouncey N."/>
        </authorList>
    </citation>
    <scope>NUCLEOTIDE SEQUENCE [LARGE SCALE GENOMIC DNA]</scope>
    <source>
        <strain evidence="1 2">B2I6</strain>
    </source>
</reference>
<gene>
    <name evidence="1" type="ORF">QF030_002797</name>
</gene>